<dbReference type="Proteomes" id="UP000688137">
    <property type="component" value="Unassembled WGS sequence"/>
</dbReference>
<sequence>MDQIEPQPIFDEIPSKININLLPKHKPQKFIEASQNKSIDPVYEDGHEIGFMIKGENTLYELDYEEGFFEPNGCYYSRDFVPKGWWVLDKDSQEFFYNIDGKLDGEDEEEENESEQQIIQQ</sequence>
<evidence type="ECO:0000313" key="2">
    <source>
        <dbReference type="Proteomes" id="UP000688137"/>
    </source>
</evidence>
<dbReference type="EMBL" id="CAJJDM010000064">
    <property type="protein sequence ID" value="CAD8080185.1"/>
    <property type="molecule type" value="Genomic_DNA"/>
</dbReference>
<comment type="caution">
    <text evidence="1">The sequence shown here is derived from an EMBL/GenBank/DDBJ whole genome shotgun (WGS) entry which is preliminary data.</text>
</comment>
<accession>A0A8S1MTT2</accession>
<reference evidence="1" key="1">
    <citation type="submission" date="2021-01" db="EMBL/GenBank/DDBJ databases">
        <authorList>
            <consortium name="Genoscope - CEA"/>
            <person name="William W."/>
        </authorList>
    </citation>
    <scope>NUCLEOTIDE SEQUENCE</scope>
</reference>
<dbReference type="OMA" id="FFEPNGC"/>
<gene>
    <name evidence="1" type="ORF">PPRIM_AZ9-3.1.T0630135</name>
</gene>
<proteinExistence type="predicted"/>
<evidence type="ECO:0000313" key="1">
    <source>
        <dbReference type="EMBL" id="CAD8080185.1"/>
    </source>
</evidence>
<organism evidence="1 2">
    <name type="scientific">Paramecium primaurelia</name>
    <dbReference type="NCBI Taxonomy" id="5886"/>
    <lineage>
        <taxon>Eukaryota</taxon>
        <taxon>Sar</taxon>
        <taxon>Alveolata</taxon>
        <taxon>Ciliophora</taxon>
        <taxon>Intramacronucleata</taxon>
        <taxon>Oligohymenophorea</taxon>
        <taxon>Peniculida</taxon>
        <taxon>Parameciidae</taxon>
        <taxon>Paramecium</taxon>
    </lineage>
</organism>
<protein>
    <submittedName>
        <fullName evidence="1">Uncharacterized protein</fullName>
    </submittedName>
</protein>
<name>A0A8S1MTT2_PARPR</name>
<dbReference type="AlphaFoldDB" id="A0A8S1MTT2"/>
<keyword evidence="2" id="KW-1185">Reference proteome</keyword>